<evidence type="ECO:0000256" key="3">
    <source>
        <dbReference type="ARBA" id="ARBA00022741"/>
    </source>
</evidence>
<dbReference type="AlphaFoldDB" id="A0A7S3AC91"/>
<accession>A0A7S3AC91</accession>
<dbReference type="InterPro" id="IPR000403">
    <property type="entry name" value="PI3/4_kinase_cat_dom"/>
</dbReference>
<evidence type="ECO:0000256" key="6">
    <source>
        <dbReference type="SAM" id="MobiDB-lite"/>
    </source>
</evidence>
<evidence type="ECO:0000259" key="7">
    <source>
        <dbReference type="PROSITE" id="PS50290"/>
    </source>
</evidence>
<dbReference type="PANTHER" id="PTHR45800">
    <property type="entry name" value="PHOSPHATIDYLINOSITOL 4-KINASE GAMMA"/>
    <property type="match status" value="1"/>
</dbReference>
<feature type="region of interest" description="Disordered" evidence="6">
    <location>
        <begin position="392"/>
        <end position="438"/>
    </location>
</feature>
<protein>
    <recommendedName>
        <fullName evidence="7">PI3K/PI4K catalytic domain-containing protein</fullName>
    </recommendedName>
</protein>
<dbReference type="InterPro" id="IPR044571">
    <property type="entry name" value="P4KG1-8"/>
</dbReference>
<dbReference type="Pfam" id="PF00454">
    <property type="entry name" value="PI3_PI4_kinase"/>
    <property type="match status" value="1"/>
</dbReference>
<evidence type="ECO:0000256" key="4">
    <source>
        <dbReference type="ARBA" id="ARBA00022777"/>
    </source>
</evidence>
<comment type="similarity">
    <text evidence="1">Belongs to the PI3/PI4-kinase family. Type II PI4K subfamily.</text>
</comment>
<evidence type="ECO:0000256" key="2">
    <source>
        <dbReference type="ARBA" id="ARBA00022679"/>
    </source>
</evidence>
<dbReference type="PANTHER" id="PTHR45800:SF11">
    <property type="entry name" value="PHOSPHATIDYLINOSITOL 3-KINASE-RELATED PROTEIN KINASE"/>
    <property type="match status" value="1"/>
</dbReference>
<evidence type="ECO:0000256" key="1">
    <source>
        <dbReference type="ARBA" id="ARBA00008941"/>
    </source>
</evidence>
<evidence type="ECO:0000313" key="8">
    <source>
        <dbReference type="EMBL" id="CAE0067286.1"/>
    </source>
</evidence>
<dbReference type="GO" id="GO:0005524">
    <property type="term" value="F:ATP binding"/>
    <property type="evidence" value="ECO:0007669"/>
    <property type="project" value="UniProtKB-KW"/>
</dbReference>
<name>A0A7S3AC91_9RHOD</name>
<feature type="domain" description="PI3K/PI4K catalytic" evidence="7">
    <location>
        <begin position="58"/>
        <end position="337"/>
    </location>
</feature>
<gene>
    <name evidence="8" type="ORF">RMAR00112_LOCUS35362</name>
</gene>
<proteinExistence type="inferred from homology"/>
<reference evidence="8" key="1">
    <citation type="submission" date="2021-01" db="EMBL/GenBank/DDBJ databases">
        <authorList>
            <person name="Corre E."/>
            <person name="Pelletier E."/>
            <person name="Niang G."/>
            <person name="Scheremetjew M."/>
            <person name="Finn R."/>
            <person name="Kale V."/>
            <person name="Holt S."/>
            <person name="Cochrane G."/>
            <person name="Meng A."/>
            <person name="Brown T."/>
            <person name="Cohen L."/>
        </authorList>
    </citation>
    <scope>NUCLEOTIDE SEQUENCE</scope>
    <source>
        <strain evidence="8">CCMP 769</strain>
    </source>
</reference>
<keyword evidence="2" id="KW-0808">Transferase</keyword>
<keyword evidence="3" id="KW-0547">Nucleotide-binding</keyword>
<organism evidence="8">
    <name type="scientific">Rhodosorus marinus</name>
    <dbReference type="NCBI Taxonomy" id="101924"/>
    <lineage>
        <taxon>Eukaryota</taxon>
        <taxon>Rhodophyta</taxon>
        <taxon>Stylonematophyceae</taxon>
        <taxon>Stylonematales</taxon>
        <taxon>Stylonemataceae</taxon>
        <taxon>Rhodosorus</taxon>
    </lineage>
</organism>
<dbReference type="GO" id="GO:0016301">
    <property type="term" value="F:kinase activity"/>
    <property type="evidence" value="ECO:0007669"/>
    <property type="project" value="UniProtKB-KW"/>
</dbReference>
<keyword evidence="5" id="KW-0067">ATP-binding</keyword>
<evidence type="ECO:0000256" key="5">
    <source>
        <dbReference type="ARBA" id="ARBA00022840"/>
    </source>
</evidence>
<feature type="compositionally biased region" description="Low complexity" evidence="6">
    <location>
        <begin position="405"/>
        <end position="419"/>
    </location>
</feature>
<dbReference type="PROSITE" id="PS50290">
    <property type="entry name" value="PI3_4_KINASE_3"/>
    <property type="match status" value="1"/>
</dbReference>
<dbReference type="EMBL" id="HBHW01045509">
    <property type="protein sequence ID" value="CAE0067286.1"/>
    <property type="molecule type" value="Transcribed_RNA"/>
</dbReference>
<sequence>MPEQEERKALKLVSRSARQWKAVHMKDEKPCPISFERDYSGVTTAADYADAWLRLGKAVAVMPDRESVCGTYFISDSGCNRIAVFKPVDEEWGQSGRPLSVEPFEGYAEAFLLGECAYKEAAAYLLDHNNNAGVPQTAIVKCIYPIPTSCGVSSGMGAFQVYQDNVGDADDYGPGIFSQENVQRIATFDLRVLNCDRHAGNLLVQETKDAKVRKLIPIDHGYILPDRVVTPPWPAWMQWPQVREPLCPSVKSYIQSVEFSHDNAMLEEELADKIHSGSLRTLRITTHLLKSGVDIGMSLYEIGLLVYSSGTGKSKSVLEKLADEAYAAGLVREQRIESQLDLAALEHSSSAKGKLQPTTEDFIVRYASKLIDRHLQVLQGFGSCISRARSHPNFLRRPSDKPPRKSLLSSSGSSPVSSGRLREYRALRLSSPSHGPGN</sequence>
<keyword evidence="4" id="KW-0418">Kinase</keyword>